<organism evidence="1 2">
    <name type="scientific">Ascaris lumbricoides</name>
    <name type="common">Giant roundworm</name>
    <dbReference type="NCBI Taxonomy" id="6252"/>
    <lineage>
        <taxon>Eukaryota</taxon>
        <taxon>Metazoa</taxon>
        <taxon>Ecdysozoa</taxon>
        <taxon>Nematoda</taxon>
        <taxon>Chromadorea</taxon>
        <taxon>Rhabditida</taxon>
        <taxon>Spirurina</taxon>
        <taxon>Ascaridomorpha</taxon>
        <taxon>Ascaridoidea</taxon>
        <taxon>Ascarididae</taxon>
        <taxon>Ascaris</taxon>
    </lineage>
</organism>
<dbReference type="Proteomes" id="UP000036681">
    <property type="component" value="Unplaced"/>
</dbReference>
<keyword evidence="1" id="KW-1185">Reference proteome</keyword>
<accession>A0A9J2PLR5</accession>
<reference evidence="2" key="1">
    <citation type="submission" date="2023-03" db="UniProtKB">
        <authorList>
            <consortium name="WormBaseParasite"/>
        </authorList>
    </citation>
    <scope>IDENTIFICATION</scope>
</reference>
<sequence length="184" mass="19587">MRDHVADGNFSWQFVGTYARTYCIRRCSASWPQGRGLSISLFCHVKAVDGCRSSLCETKRSGRVIIDDSRSYIASRGKVAAGANGGSGVAVKTTDSPASAAEFFTSSLLMRLLKFAYDPEHASTSGALFKRCEDATSKDCSTLDNAGTARFVVLKLGAAAYADCTGHIVPKSVSEALSKAPLSR</sequence>
<protein>
    <submittedName>
        <fullName evidence="2">Uncharacterized protein</fullName>
    </submittedName>
</protein>
<evidence type="ECO:0000313" key="2">
    <source>
        <dbReference type="WBParaSite" id="ALUE_0001025901-mRNA-1"/>
    </source>
</evidence>
<proteinExistence type="predicted"/>
<dbReference type="WBParaSite" id="ALUE_0001025901-mRNA-1">
    <property type="protein sequence ID" value="ALUE_0001025901-mRNA-1"/>
    <property type="gene ID" value="ALUE_0001025901"/>
</dbReference>
<name>A0A9J2PLR5_ASCLU</name>
<dbReference type="AlphaFoldDB" id="A0A9J2PLR5"/>
<evidence type="ECO:0000313" key="1">
    <source>
        <dbReference type="Proteomes" id="UP000036681"/>
    </source>
</evidence>